<dbReference type="KEGG" id="bxe:Bxe_A3100"/>
<evidence type="ECO:0000313" key="3">
    <source>
        <dbReference type="Proteomes" id="UP000001817"/>
    </source>
</evidence>
<proteinExistence type="predicted"/>
<evidence type="ECO:0008006" key="4">
    <source>
        <dbReference type="Google" id="ProtNLM"/>
    </source>
</evidence>
<dbReference type="OrthoDB" id="552713at2"/>
<reference evidence="2 3" key="1">
    <citation type="journal article" date="2006" name="Proc. Natl. Acad. Sci. U.S.A.">
        <title>Burkholderia xenovorans LB400 harbors a multi-replicon, 9.73-Mbp genome shaped for versatility.</title>
        <authorList>
            <person name="Chain P.S."/>
            <person name="Denef V.J."/>
            <person name="Konstantinidis K.T."/>
            <person name="Vergez L.M."/>
            <person name="Agullo L."/>
            <person name="Reyes V.L."/>
            <person name="Hauser L."/>
            <person name="Cordova M."/>
            <person name="Gomez L."/>
            <person name="Gonzalez M."/>
            <person name="Land M."/>
            <person name="Lao V."/>
            <person name="Larimer F."/>
            <person name="LiPuma J.J."/>
            <person name="Mahenthiralingam E."/>
            <person name="Malfatti S.A."/>
            <person name="Marx C.J."/>
            <person name="Parnell J.J."/>
            <person name="Ramette A."/>
            <person name="Richardson P."/>
            <person name="Seeger M."/>
            <person name="Smith D."/>
            <person name="Spilker T."/>
            <person name="Sul W.J."/>
            <person name="Tsoi T.V."/>
            <person name="Ulrich L.E."/>
            <person name="Zhulin I.B."/>
            <person name="Tiedje J.M."/>
        </authorList>
    </citation>
    <scope>NUCLEOTIDE SEQUENCE [LARGE SCALE GENOMIC DNA]</scope>
    <source>
        <strain evidence="2 3">LB400</strain>
    </source>
</reference>
<dbReference type="Proteomes" id="UP000001817">
    <property type="component" value="Chromosome 1"/>
</dbReference>
<dbReference type="STRING" id="266265.Bxe_A3100"/>
<feature type="region of interest" description="Disordered" evidence="1">
    <location>
        <begin position="1"/>
        <end position="25"/>
    </location>
</feature>
<name>Q141W0_PARXL</name>
<organism evidence="2 3">
    <name type="scientific">Paraburkholderia xenovorans (strain LB400)</name>
    <dbReference type="NCBI Taxonomy" id="266265"/>
    <lineage>
        <taxon>Bacteria</taxon>
        <taxon>Pseudomonadati</taxon>
        <taxon>Pseudomonadota</taxon>
        <taxon>Betaproteobacteria</taxon>
        <taxon>Burkholderiales</taxon>
        <taxon>Burkholderiaceae</taxon>
        <taxon>Paraburkholderia</taxon>
    </lineage>
</organism>
<evidence type="ECO:0000256" key="1">
    <source>
        <dbReference type="SAM" id="MobiDB-lite"/>
    </source>
</evidence>
<dbReference type="KEGG" id="bxb:DR64_786"/>
<gene>
    <name evidence="2" type="ORF">Bxe_A3100</name>
</gene>
<accession>Q141W0</accession>
<dbReference type="RefSeq" id="WP_011487593.1">
    <property type="nucleotide sequence ID" value="NC_007951.1"/>
</dbReference>
<dbReference type="eggNOG" id="ENOG50319VU">
    <property type="taxonomic scope" value="Bacteria"/>
</dbReference>
<sequence>MPFQPGHSLNVTHGRARDSGSSPEYRSWNHMKQRCLNPRCDAFPQYGGAGITICERWLSFENFLADMGERPNGTTLDRRDGSKGYFPQNCRWADNTAQLVNQRASSRNRTGIKGVSWVATRSKWAVHIKRYGRYVLHVRVADFFEACCLVKSFEANEKASVTVNDRGLTNHTLGV</sequence>
<protein>
    <recommendedName>
        <fullName evidence="4">AP2/ERF domain-containing protein</fullName>
    </recommendedName>
</protein>
<keyword evidence="3" id="KW-1185">Reference proteome</keyword>
<dbReference type="AlphaFoldDB" id="Q141W0"/>
<evidence type="ECO:0000313" key="2">
    <source>
        <dbReference type="EMBL" id="ABE29879.1"/>
    </source>
</evidence>
<dbReference type="EMBL" id="CP000270">
    <property type="protein sequence ID" value="ABE29879.1"/>
    <property type="molecule type" value="Genomic_DNA"/>
</dbReference>